<feature type="transmembrane region" description="Helical" evidence="8">
    <location>
        <begin position="95"/>
        <end position="121"/>
    </location>
</feature>
<evidence type="ECO:0000256" key="3">
    <source>
        <dbReference type="ARBA" id="ARBA00022448"/>
    </source>
</evidence>
<dbReference type="PANTHER" id="PTHR42893">
    <property type="entry name" value="PROTEIN DETOXIFICATION 44, CHLOROPLASTIC-RELATED"/>
    <property type="match status" value="1"/>
</dbReference>
<dbReference type="EMBL" id="POTL01000001">
    <property type="protein sequence ID" value="TLH52931.1"/>
    <property type="molecule type" value="Genomic_DNA"/>
</dbReference>
<dbReference type="InterPro" id="IPR044644">
    <property type="entry name" value="DinF-like"/>
</dbReference>
<comment type="subcellular location">
    <subcellularLocation>
        <location evidence="1">Cell membrane</location>
        <topology evidence="1">Multi-pass membrane protein</topology>
    </subcellularLocation>
</comment>
<dbReference type="EMBL" id="CP062008">
    <property type="protein sequence ID" value="QPG71523.1"/>
    <property type="molecule type" value="Genomic_DNA"/>
</dbReference>
<dbReference type="KEGG" id="mmuc:C1S78_011650"/>
<feature type="transmembrane region" description="Helical" evidence="8">
    <location>
        <begin position="239"/>
        <end position="262"/>
    </location>
</feature>
<evidence type="ECO:0000313" key="9">
    <source>
        <dbReference type="EMBL" id="QPG71523.1"/>
    </source>
</evidence>
<dbReference type="Pfam" id="PF01554">
    <property type="entry name" value="MatE"/>
    <property type="match status" value="2"/>
</dbReference>
<accession>A0A8H2JD04</accession>
<keyword evidence="7 8" id="KW-0472">Membrane</keyword>
<feature type="transmembrane region" description="Helical" evidence="8">
    <location>
        <begin position="384"/>
        <end position="404"/>
    </location>
</feature>
<gene>
    <name evidence="9" type="ORF">C1S78_011650</name>
    <name evidence="10" type="ORF">C1S78_11620</name>
</gene>
<dbReference type="NCBIfam" id="TIGR00797">
    <property type="entry name" value="matE"/>
    <property type="match status" value="1"/>
</dbReference>
<name>A0A8H2JD04_MYCMU</name>
<dbReference type="PIRSF" id="PIRSF006603">
    <property type="entry name" value="DinF"/>
    <property type="match status" value="1"/>
</dbReference>
<dbReference type="GO" id="GO:0042910">
    <property type="term" value="F:xenobiotic transmembrane transporter activity"/>
    <property type="evidence" value="ECO:0007669"/>
    <property type="project" value="InterPro"/>
</dbReference>
<feature type="transmembrane region" description="Helical" evidence="8">
    <location>
        <begin position="166"/>
        <end position="186"/>
    </location>
</feature>
<sequence length="435" mass="44892">MRVVTTEVTGRRIAGLAFPALGVLAAEPIYLLLDTAVVGRLGALPLAGLAVGGLILSLVGSQLTFLSYGTTSRSARSFGAGDRAGAVGEGVQATWLALAVGVLIVVVVQALAPFLLTAIAGSRGGIAETALPWLRVAILAVPAILISMAGNGWLRGVQDTVRPLRYVLVGVGISAVLCPVLVFGWLGLPRLGLTGSAVANLVGQWIAAALFGYALLSERVSLRLRPDVLRAQLTMGRDLVLRSLAFQVCFLSAGAVAARFGAAAVAAHQVVLQLWNFLALVLDSLAIAAQSLVGAALGAGESAHAKAVARRVTVYSAAAATVLAAVFAVGSGVLPAVFTADHAVRDQIGIPWWFMVAQLPIAGIVFALDGVLLGAGDAKFMRNATLISGLVGFLPLIWLSLAFGWGLAGIWSGLTTFLVLRLVFVGWRALSGRWA</sequence>
<evidence type="ECO:0000256" key="4">
    <source>
        <dbReference type="ARBA" id="ARBA00022475"/>
    </source>
</evidence>
<evidence type="ECO:0000256" key="6">
    <source>
        <dbReference type="ARBA" id="ARBA00022989"/>
    </source>
</evidence>
<evidence type="ECO:0000313" key="10">
    <source>
        <dbReference type="EMBL" id="TLH52931.1"/>
    </source>
</evidence>
<dbReference type="PANTHER" id="PTHR42893:SF46">
    <property type="entry name" value="PROTEIN DETOXIFICATION 44, CHLOROPLASTIC"/>
    <property type="match status" value="1"/>
</dbReference>
<feature type="transmembrane region" description="Helical" evidence="8">
    <location>
        <begin position="410"/>
        <end position="430"/>
    </location>
</feature>
<protein>
    <submittedName>
        <fullName evidence="10">MATE family efflux transporter</fullName>
    </submittedName>
</protein>
<dbReference type="RefSeq" id="WP_053853756.1">
    <property type="nucleotide sequence ID" value="NZ_ANBS01000012.1"/>
</dbReference>
<keyword evidence="6 8" id="KW-1133">Transmembrane helix</keyword>
<dbReference type="AlphaFoldDB" id="A0A8H2JD04"/>
<reference evidence="9 11" key="3">
    <citation type="journal article" date="2019" name="Sci. Rep.">
        <title>Insight into the biology of Mycobacterium mucogenicum and Mycobacterium neoaurum clade members.</title>
        <authorList>
            <person name="Behra P.R.K."/>
            <person name="Pettersson B.M.F."/>
            <person name="Ramesh M."/>
            <person name="Dasgupta S."/>
            <person name="Kirsebom L.A."/>
        </authorList>
    </citation>
    <scope>NUCLEOTIDE SEQUENCE [LARGE SCALE GENOMIC DNA]</scope>
    <source>
        <strain evidence="9 11">DSM 44124</strain>
    </source>
</reference>
<reference evidence="10" key="1">
    <citation type="submission" date="2018-01" db="EMBL/GenBank/DDBJ databases">
        <title>Comparative genomics of Mycobacterium mucogenicum and Mycobacterium neoaurum clade members emphasizing tRNA and non-coding RNA.</title>
        <authorList>
            <person name="Behra P.R.K."/>
            <person name="Pettersson B.M.F."/>
            <person name="Das S."/>
            <person name="Dasgupta S."/>
            <person name="Kirsebom L.A."/>
        </authorList>
    </citation>
    <scope>NUCLEOTIDE SEQUENCE</scope>
    <source>
        <strain evidence="10">DSM 44124</strain>
    </source>
</reference>
<dbReference type="InterPro" id="IPR048279">
    <property type="entry name" value="MdtK-like"/>
</dbReference>
<dbReference type="GO" id="GO:0005886">
    <property type="term" value="C:plasma membrane"/>
    <property type="evidence" value="ECO:0007669"/>
    <property type="project" value="UniProtKB-SubCell"/>
</dbReference>
<feature type="transmembrane region" description="Helical" evidence="8">
    <location>
        <begin position="41"/>
        <end position="66"/>
    </location>
</feature>
<dbReference type="InterPro" id="IPR002528">
    <property type="entry name" value="MATE_fam"/>
</dbReference>
<feature type="transmembrane region" description="Helical" evidence="8">
    <location>
        <begin position="198"/>
        <end position="216"/>
    </location>
</feature>
<evidence type="ECO:0000256" key="5">
    <source>
        <dbReference type="ARBA" id="ARBA00022692"/>
    </source>
</evidence>
<proteinExistence type="inferred from homology"/>
<evidence type="ECO:0000313" key="11">
    <source>
        <dbReference type="Proteomes" id="UP000309231"/>
    </source>
</evidence>
<keyword evidence="3" id="KW-0813">Transport</keyword>
<organism evidence="10">
    <name type="scientific">Mycolicibacterium mucogenicum DSM 44124</name>
    <dbReference type="NCBI Taxonomy" id="1226753"/>
    <lineage>
        <taxon>Bacteria</taxon>
        <taxon>Bacillati</taxon>
        <taxon>Actinomycetota</taxon>
        <taxon>Actinomycetes</taxon>
        <taxon>Mycobacteriales</taxon>
        <taxon>Mycobacteriaceae</taxon>
        <taxon>Mycolicibacterium</taxon>
    </lineage>
</organism>
<evidence type="ECO:0000256" key="2">
    <source>
        <dbReference type="ARBA" id="ARBA00010199"/>
    </source>
</evidence>
<keyword evidence="5 8" id="KW-0812">Transmembrane</keyword>
<keyword evidence="11" id="KW-1185">Reference proteome</keyword>
<comment type="similarity">
    <text evidence="2">Belongs to the multi antimicrobial extrusion (MATE) (TC 2.A.66.1) family.</text>
</comment>
<evidence type="ECO:0000256" key="1">
    <source>
        <dbReference type="ARBA" id="ARBA00004651"/>
    </source>
</evidence>
<dbReference type="GeneID" id="76725571"/>
<dbReference type="Proteomes" id="UP000309231">
    <property type="component" value="Chromosome"/>
</dbReference>
<reference evidence="9 11" key="2">
    <citation type="journal article" date="2019" name="BMC Evol. Biol.">
        <title>Comparative genomics of Mycobacterium mucogenicum and Mycobacterium neoaurum clade members emphasizing tRNA and non-coding RNA.</title>
        <authorList>
            <person name="Behra P.R.K."/>
            <person name="Pettersson B.M.F."/>
            <person name="Das S."/>
            <person name="Dasgupta S."/>
            <person name="Kirsebom L.A."/>
        </authorList>
    </citation>
    <scope>NUCLEOTIDE SEQUENCE [LARGE SCALE GENOMIC DNA]</scope>
    <source>
        <strain evidence="9 11">DSM 44124</strain>
    </source>
</reference>
<dbReference type="GO" id="GO:0015297">
    <property type="term" value="F:antiporter activity"/>
    <property type="evidence" value="ECO:0007669"/>
    <property type="project" value="InterPro"/>
</dbReference>
<evidence type="ECO:0000256" key="8">
    <source>
        <dbReference type="SAM" id="Phobius"/>
    </source>
</evidence>
<evidence type="ECO:0000256" key="7">
    <source>
        <dbReference type="ARBA" id="ARBA00023136"/>
    </source>
</evidence>
<feature type="transmembrane region" description="Helical" evidence="8">
    <location>
        <begin position="312"/>
        <end position="338"/>
    </location>
</feature>
<feature type="transmembrane region" description="Helical" evidence="8">
    <location>
        <begin position="274"/>
        <end position="300"/>
    </location>
</feature>
<feature type="transmembrane region" description="Helical" evidence="8">
    <location>
        <begin position="133"/>
        <end position="154"/>
    </location>
</feature>
<feature type="transmembrane region" description="Helical" evidence="8">
    <location>
        <begin position="350"/>
        <end position="372"/>
    </location>
</feature>
<keyword evidence="4" id="KW-1003">Cell membrane</keyword>
<dbReference type="CDD" id="cd13136">
    <property type="entry name" value="MATE_DinF_like"/>
    <property type="match status" value="1"/>
</dbReference>